<dbReference type="EMBL" id="KL198140">
    <property type="protein sequence ID" value="KDQ06348.1"/>
    <property type="molecule type" value="Genomic_DNA"/>
</dbReference>
<protein>
    <recommendedName>
        <fullName evidence="1">HAT C-terminal dimerisation domain-containing protein</fullName>
    </recommendedName>
</protein>
<keyword evidence="3" id="KW-1185">Reference proteome</keyword>
<dbReference type="InParanoid" id="A0A067LSX5"/>
<accession>A0A067LSX5</accession>
<feature type="non-terminal residue" evidence="2">
    <location>
        <position position="1"/>
    </location>
</feature>
<organism evidence="2 3">
    <name type="scientific">Botryobasidium botryosum (strain FD-172 SS1)</name>
    <dbReference type="NCBI Taxonomy" id="930990"/>
    <lineage>
        <taxon>Eukaryota</taxon>
        <taxon>Fungi</taxon>
        <taxon>Dikarya</taxon>
        <taxon>Basidiomycota</taxon>
        <taxon>Agaricomycotina</taxon>
        <taxon>Agaricomycetes</taxon>
        <taxon>Cantharellales</taxon>
        <taxon>Botryobasidiaceae</taxon>
        <taxon>Botryobasidium</taxon>
    </lineage>
</organism>
<evidence type="ECO:0000313" key="3">
    <source>
        <dbReference type="Proteomes" id="UP000027195"/>
    </source>
</evidence>
<dbReference type="AlphaFoldDB" id="A0A067LSX5"/>
<dbReference type="InterPro" id="IPR008906">
    <property type="entry name" value="HATC_C_dom"/>
</dbReference>
<dbReference type="Pfam" id="PF05699">
    <property type="entry name" value="Dimer_Tnp_hAT"/>
    <property type="match status" value="1"/>
</dbReference>
<sequence length="101" mass="11187">YPTWASLAFDYLPIMSSSVSSECFFSSGGGTVTKKHNQLKADVVEASQVMKHAIQDRASLFHTTTTDSDDDDDDSFFSAEELDELDNLIVNLAIPFDDDEE</sequence>
<name>A0A067LSX5_BOTB1</name>
<dbReference type="HOGENOM" id="CLU_009123_15_0_1"/>
<dbReference type="InterPro" id="IPR012337">
    <property type="entry name" value="RNaseH-like_sf"/>
</dbReference>
<gene>
    <name evidence="2" type="ORF">BOTBODRAFT_121615</name>
</gene>
<dbReference type="OrthoDB" id="2692378at2759"/>
<feature type="domain" description="HAT C-terminal dimerisation" evidence="1">
    <location>
        <begin position="1"/>
        <end position="52"/>
    </location>
</feature>
<evidence type="ECO:0000313" key="2">
    <source>
        <dbReference type="EMBL" id="KDQ06348.1"/>
    </source>
</evidence>
<evidence type="ECO:0000259" key="1">
    <source>
        <dbReference type="Pfam" id="PF05699"/>
    </source>
</evidence>
<dbReference type="GO" id="GO:0046983">
    <property type="term" value="F:protein dimerization activity"/>
    <property type="evidence" value="ECO:0007669"/>
    <property type="project" value="InterPro"/>
</dbReference>
<reference evidence="3" key="1">
    <citation type="journal article" date="2014" name="Proc. Natl. Acad. Sci. U.S.A.">
        <title>Extensive sampling of basidiomycete genomes demonstrates inadequacy of the white-rot/brown-rot paradigm for wood decay fungi.</title>
        <authorList>
            <person name="Riley R."/>
            <person name="Salamov A.A."/>
            <person name="Brown D.W."/>
            <person name="Nagy L.G."/>
            <person name="Floudas D."/>
            <person name="Held B.W."/>
            <person name="Levasseur A."/>
            <person name="Lombard V."/>
            <person name="Morin E."/>
            <person name="Otillar R."/>
            <person name="Lindquist E.A."/>
            <person name="Sun H."/>
            <person name="LaButti K.M."/>
            <person name="Schmutz J."/>
            <person name="Jabbour D."/>
            <person name="Luo H."/>
            <person name="Baker S.E."/>
            <person name="Pisabarro A.G."/>
            <person name="Walton J.D."/>
            <person name="Blanchette R.A."/>
            <person name="Henrissat B."/>
            <person name="Martin F."/>
            <person name="Cullen D."/>
            <person name="Hibbett D.S."/>
            <person name="Grigoriev I.V."/>
        </authorList>
    </citation>
    <scope>NUCLEOTIDE SEQUENCE [LARGE SCALE GENOMIC DNA]</scope>
    <source>
        <strain evidence="3">FD-172 SS1</strain>
    </source>
</reference>
<dbReference type="SUPFAM" id="SSF53098">
    <property type="entry name" value="Ribonuclease H-like"/>
    <property type="match status" value="1"/>
</dbReference>
<proteinExistence type="predicted"/>
<dbReference type="Proteomes" id="UP000027195">
    <property type="component" value="Unassembled WGS sequence"/>
</dbReference>